<sequence>MDMNGNIKIHTSPLNKLSYLYNPRGKHFGFYLERISDLLYGLPLSSVPDKTLTREALNTAQQLLPRLLSSCRQHLSTQELECFLQRHQLPQSWGRLLGLKPQHEEASFLPGQ</sequence>
<name>A0ABN8XVN6_RANTA</name>
<dbReference type="Proteomes" id="UP001176941">
    <property type="component" value="Chromosome 10"/>
</dbReference>
<organism evidence="1 2">
    <name type="scientific">Rangifer tarandus platyrhynchus</name>
    <name type="common">Svalbard reindeer</name>
    <dbReference type="NCBI Taxonomy" id="3082113"/>
    <lineage>
        <taxon>Eukaryota</taxon>
        <taxon>Metazoa</taxon>
        <taxon>Chordata</taxon>
        <taxon>Craniata</taxon>
        <taxon>Vertebrata</taxon>
        <taxon>Euteleostomi</taxon>
        <taxon>Mammalia</taxon>
        <taxon>Eutheria</taxon>
        <taxon>Laurasiatheria</taxon>
        <taxon>Artiodactyla</taxon>
        <taxon>Ruminantia</taxon>
        <taxon>Pecora</taxon>
        <taxon>Cervidae</taxon>
        <taxon>Odocoileinae</taxon>
        <taxon>Rangifer</taxon>
    </lineage>
</organism>
<keyword evidence="2" id="KW-1185">Reference proteome</keyword>
<evidence type="ECO:0000313" key="2">
    <source>
        <dbReference type="Proteomes" id="UP001176941"/>
    </source>
</evidence>
<gene>
    <name evidence="1" type="ORF">MRATA1EN1_LOCUS2399</name>
</gene>
<evidence type="ECO:0000313" key="1">
    <source>
        <dbReference type="EMBL" id="CAI9153437.1"/>
    </source>
</evidence>
<accession>A0ABN8XVN6</accession>
<reference evidence="1" key="1">
    <citation type="submission" date="2023-04" db="EMBL/GenBank/DDBJ databases">
        <authorList>
            <consortium name="ELIXIR-Norway"/>
        </authorList>
    </citation>
    <scope>NUCLEOTIDE SEQUENCE [LARGE SCALE GENOMIC DNA]</scope>
</reference>
<protein>
    <submittedName>
        <fullName evidence="1">Uncharacterized protein</fullName>
    </submittedName>
</protein>
<dbReference type="EMBL" id="OX459946">
    <property type="protein sequence ID" value="CAI9153437.1"/>
    <property type="molecule type" value="Genomic_DNA"/>
</dbReference>
<proteinExistence type="predicted"/>